<name>A0A1I8A0L9_9BILA</name>
<keyword evidence="1" id="KW-1185">Reference proteome</keyword>
<dbReference type="Proteomes" id="UP000095287">
    <property type="component" value="Unplaced"/>
</dbReference>
<evidence type="ECO:0000313" key="2">
    <source>
        <dbReference type="WBParaSite" id="L893_g31782.t1"/>
    </source>
</evidence>
<reference evidence="2" key="1">
    <citation type="submission" date="2016-11" db="UniProtKB">
        <authorList>
            <consortium name="WormBaseParasite"/>
        </authorList>
    </citation>
    <scope>IDENTIFICATION</scope>
</reference>
<proteinExistence type="predicted"/>
<dbReference type="WBParaSite" id="L893_g31782.t1">
    <property type="protein sequence ID" value="L893_g31782.t1"/>
    <property type="gene ID" value="L893_g31782"/>
</dbReference>
<evidence type="ECO:0000313" key="1">
    <source>
        <dbReference type="Proteomes" id="UP000095287"/>
    </source>
</evidence>
<protein>
    <submittedName>
        <fullName evidence="2">Uncharacterized protein</fullName>
    </submittedName>
</protein>
<dbReference type="AlphaFoldDB" id="A0A1I8A0L9"/>
<accession>A0A1I8A0L9</accession>
<organism evidence="1 2">
    <name type="scientific">Steinernema glaseri</name>
    <dbReference type="NCBI Taxonomy" id="37863"/>
    <lineage>
        <taxon>Eukaryota</taxon>
        <taxon>Metazoa</taxon>
        <taxon>Ecdysozoa</taxon>
        <taxon>Nematoda</taxon>
        <taxon>Chromadorea</taxon>
        <taxon>Rhabditida</taxon>
        <taxon>Tylenchina</taxon>
        <taxon>Panagrolaimomorpha</taxon>
        <taxon>Strongyloidoidea</taxon>
        <taxon>Steinernematidae</taxon>
        <taxon>Steinernema</taxon>
    </lineage>
</organism>
<sequence length="131" mass="15339">MSPSLSHWDTALESLADATVAWRTLIVHTFLSRANLRKWWSQIRTIGNKRIFRSYKSPSHDLWLVECSVSNSGFLSHRQQHHTPTSVVQTDHNSAYHNKCFPRWTLHRPVMLLFGLGDQQLRNRLAFRSRC</sequence>